<protein>
    <submittedName>
        <fullName evidence="2">Uncharacterized protein</fullName>
    </submittedName>
</protein>
<evidence type="ECO:0000313" key="2">
    <source>
        <dbReference type="EnsemblMetazoa" id="MESCA010925-PA"/>
    </source>
</evidence>
<proteinExistence type="predicted"/>
<evidence type="ECO:0000313" key="3">
    <source>
        <dbReference type="Proteomes" id="UP000015102"/>
    </source>
</evidence>
<dbReference type="EMBL" id="CAQQ02049014">
    <property type="status" value="NOT_ANNOTATED_CDS"/>
    <property type="molecule type" value="Genomic_DNA"/>
</dbReference>
<reference evidence="3" key="1">
    <citation type="submission" date="2013-02" db="EMBL/GenBank/DDBJ databases">
        <authorList>
            <person name="Hughes D."/>
        </authorList>
    </citation>
    <scope>NUCLEOTIDE SEQUENCE</scope>
    <source>
        <strain>Durham</strain>
        <strain evidence="3">NC isolate 2 -- Noor lab</strain>
    </source>
</reference>
<reference evidence="2" key="2">
    <citation type="submission" date="2015-06" db="UniProtKB">
        <authorList>
            <consortium name="EnsemblMetazoa"/>
        </authorList>
    </citation>
    <scope>IDENTIFICATION</scope>
</reference>
<evidence type="ECO:0000256" key="1">
    <source>
        <dbReference type="SAM" id="MobiDB-lite"/>
    </source>
</evidence>
<dbReference type="EnsemblMetazoa" id="MESCA010925-RA">
    <property type="protein sequence ID" value="MESCA010925-PA"/>
    <property type="gene ID" value="MESCA010925"/>
</dbReference>
<accession>T1H3T7</accession>
<dbReference type="HOGENOM" id="CLU_2530034_0_0_1"/>
<dbReference type="Proteomes" id="UP000015102">
    <property type="component" value="Unassembled WGS sequence"/>
</dbReference>
<organism evidence="2 3">
    <name type="scientific">Megaselia scalaris</name>
    <name type="common">Humpbacked fly</name>
    <name type="synonym">Phora scalaris</name>
    <dbReference type="NCBI Taxonomy" id="36166"/>
    <lineage>
        <taxon>Eukaryota</taxon>
        <taxon>Metazoa</taxon>
        <taxon>Ecdysozoa</taxon>
        <taxon>Arthropoda</taxon>
        <taxon>Hexapoda</taxon>
        <taxon>Insecta</taxon>
        <taxon>Pterygota</taxon>
        <taxon>Neoptera</taxon>
        <taxon>Endopterygota</taxon>
        <taxon>Diptera</taxon>
        <taxon>Brachycera</taxon>
        <taxon>Muscomorpha</taxon>
        <taxon>Platypezoidea</taxon>
        <taxon>Phoridae</taxon>
        <taxon>Megaseliini</taxon>
        <taxon>Megaselia</taxon>
    </lineage>
</organism>
<name>T1H3T7_MEGSC</name>
<keyword evidence="3" id="KW-1185">Reference proteome</keyword>
<feature type="region of interest" description="Disordered" evidence="1">
    <location>
        <begin position="40"/>
        <end position="60"/>
    </location>
</feature>
<dbReference type="EMBL" id="CAQQ02049013">
    <property type="status" value="NOT_ANNOTATED_CDS"/>
    <property type="molecule type" value="Genomic_DNA"/>
</dbReference>
<dbReference type="AlphaFoldDB" id="T1H3T7"/>
<sequence>MPGKSTTDKFFTLKRMILQIGDGDDLFRAMNQFCTPSKIQEDPHKATERSGQYGRIDESGPTRKACFSREVGICGSFISSKVKK</sequence>